<evidence type="ECO:0000313" key="2">
    <source>
        <dbReference type="Proteomes" id="UP000886501"/>
    </source>
</evidence>
<accession>A0ACB6ZDX0</accession>
<proteinExistence type="predicted"/>
<dbReference type="Proteomes" id="UP000886501">
    <property type="component" value="Unassembled WGS sequence"/>
</dbReference>
<sequence length="271" mass="30069">MTENKNGVSGSSPNIEAVLKRRRASTIEVVDAKSAVDLATAQSYSENVFLFVPNLIGYTRVILAALAMHYMNYHPKYSTVAYCISQLLDAVDGHAARYLGQASKFGAVLDMVTDRATTSCLLCYLSSAYPQHALIFQFLIALDFSSHYMHMYSSLVTGSKSHKLVTSDVSRILWFYYNDPTTLFLICAGNELFFVSLYLAHWVSTPISLSISAFIPLLEGLTWPEFIALICFPVSALKNIINIVQLWKASKILVGVDLAERAKAREEANTL</sequence>
<comment type="caution">
    <text evidence="1">The sequence shown here is derived from an EMBL/GenBank/DDBJ whole genome shotgun (WGS) entry which is preliminary data.</text>
</comment>
<organism evidence="1 2">
    <name type="scientific">Thelephora ganbajun</name>
    <name type="common">Ganba fungus</name>
    <dbReference type="NCBI Taxonomy" id="370292"/>
    <lineage>
        <taxon>Eukaryota</taxon>
        <taxon>Fungi</taxon>
        <taxon>Dikarya</taxon>
        <taxon>Basidiomycota</taxon>
        <taxon>Agaricomycotina</taxon>
        <taxon>Agaricomycetes</taxon>
        <taxon>Thelephorales</taxon>
        <taxon>Thelephoraceae</taxon>
        <taxon>Thelephora</taxon>
    </lineage>
</organism>
<keyword evidence="2" id="KW-1185">Reference proteome</keyword>
<gene>
    <name evidence="1" type="ORF">BDM02DRAFT_2639280</name>
</gene>
<dbReference type="EMBL" id="MU118030">
    <property type="protein sequence ID" value="KAF9647591.1"/>
    <property type="molecule type" value="Genomic_DNA"/>
</dbReference>
<evidence type="ECO:0000313" key="1">
    <source>
        <dbReference type="EMBL" id="KAF9647591.1"/>
    </source>
</evidence>
<protein>
    <submittedName>
        <fullName evidence="1">Phosphatidylinositol synthase</fullName>
    </submittedName>
</protein>
<reference evidence="1" key="2">
    <citation type="journal article" date="2020" name="Nat. Commun.">
        <title>Large-scale genome sequencing of mycorrhizal fungi provides insights into the early evolution of symbiotic traits.</title>
        <authorList>
            <person name="Miyauchi S."/>
            <person name="Kiss E."/>
            <person name="Kuo A."/>
            <person name="Drula E."/>
            <person name="Kohler A."/>
            <person name="Sanchez-Garcia M."/>
            <person name="Morin E."/>
            <person name="Andreopoulos B."/>
            <person name="Barry K.W."/>
            <person name="Bonito G."/>
            <person name="Buee M."/>
            <person name="Carver A."/>
            <person name="Chen C."/>
            <person name="Cichocki N."/>
            <person name="Clum A."/>
            <person name="Culley D."/>
            <person name="Crous P.W."/>
            <person name="Fauchery L."/>
            <person name="Girlanda M."/>
            <person name="Hayes R.D."/>
            <person name="Keri Z."/>
            <person name="LaButti K."/>
            <person name="Lipzen A."/>
            <person name="Lombard V."/>
            <person name="Magnuson J."/>
            <person name="Maillard F."/>
            <person name="Murat C."/>
            <person name="Nolan M."/>
            <person name="Ohm R.A."/>
            <person name="Pangilinan J."/>
            <person name="Pereira M.F."/>
            <person name="Perotto S."/>
            <person name="Peter M."/>
            <person name="Pfister S."/>
            <person name="Riley R."/>
            <person name="Sitrit Y."/>
            <person name="Stielow J.B."/>
            <person name="Szollosi G."/>
            <person name="Zifcakova L."/>
            <person name="Stursova M."/>
            <person name="Spatafora J.W."/>
            <person name="Tedersoo L."/>
            <person name="Vaario L.M."/>
            <person name="Yamada A."/>
            <person name="Yan M."/>
            <person name="Wang P."/>
            <person name="Xu J."/>
            <person name="Bruns T."/>
            <person name="Baldrian P."/>
            <person name="Vilgalys R."/>
            <person name="Dunand C."/>
            <person name="Henrissat B."/>
            <person name="Grigoriev I.V."/>
            <person name="Hibbett D."/>
            <person name="Nagy L.G."/>
            <person name="Martin F.M."/>
        </authorList>
    </citation>
    <scope>NUCLEOTIDE SEQUENCE</scope>
    <source>
        <strain evidence="1">P2</strain>
    </source>
</reference>
<name>A0ACB6ZDX0_THEGA</name>
<reference evidence="1" key="1">
    <citation type="submission" date="2019-10" db="EMBL/GenBank/DDBJ databases">
        <authorList>
            <consortium name="DOE Joint Genome Institute"/>
            <person name="Kuo A."/>
            <person name="Miyauchi S."/>
            <person name="Kiss E."/>
            <person name="Drula E."/>
            <person name="Kohler A."/>
            <person name="Sanchez-Garcia M."/>
            <person name="Andreopoulos B."/>
            <person name="Barry K.W."/>
            <person name="Bonito G."/>
            <person name="Buee M."/>
            <person name="Carver A."/>
            <person name="Chen C."/>
            <person name="Cichocki N."/>
            <person name="Clum A."/>
            <person name="Culley D."/>
            <person name="Crous P.W."/>
            <person name="Fauchery L."/>
            <person name="Girlanda M."/>
            <person name="Hayes R."/>
            <person name="Keri Z."/>
            <person name="Labutti K."/>
            <person name="Lipzen A."/>
            <person name="Lombard V."/>
            <person name="Magnuson J."/>
            <person name="Maillard F."/>
            <person name="Morin E."/>
            <person name="Murat C."/>
            <person name="Nolan M."/>
            <person name="Ohm R."/>
            <person name="Pangilinan J."/>
            <person name="Pereira M."/>
            <person name="Perotto S."/>
            <person name="Peter M."/>
            <person name="Riley R."/>
            <person name="Sitrit Y."/>
            <person name="Stielow B."/>
            <person name="Szollosi G."/>
            <person name="Zifcakova L."/>
            <person name="Stursova M."/>
            <person name="Spatafora J.W."/>
            <person name="Tedersoo L."/>
            <person name="Vaario L.-M."/>
            <person name="Yamada A."/>
            <person name="Yan M."/>
            <person name="Wang P."/>
            <person name="Xu J."/>
            <person name="Bruns T."/>
            <person name="Baldrian P."/>
            <person name="Vilgalys R."/>
            <person name="Henrissat B."/>
            <person name="Grigoriev I.V."/>
            <person name="Hibbett D."/>
            <person name="Nagy L.G."/>
            <person name="Martin F.M."/>
        </authorList>
    </citation>
    <scope>NUCLEOTIDE SEQUENCE</scope>
    <source>
        <strain evidence="1">P2</strain>
    </source>
</reference>